<keyword evidence="4" id="KW-1185">Reference proteome</keyword>
<evidence type="ECO:0000259" key="2">
    <source>
        <dbReference type="Pfam" id="PF22954"/>
    </source>
</evidence>
<evidence type="ECO:0000313" key="4">
    <source>
        <dbReference type="Proteomes" id="UP000318571"/>
    </source>
</evidence>
<feature type="transmembrane region" description="Helical" evidence="1">
    <location>
        <begin position="57"/>
        <end position="76"/>
    </location>
</feature>
<dbReference type="Proteomes" id="UP000318571">
    <property type="component" value="Chromosome 2"/>
</dbReference>
<proteinExistence type="predicted"/>
<evidence type="ECO:0000256" key="1">
    <source>
        <dbReference type="SAM" id="Phobius"/>
    </source>
</evidence>
<feature type="transmembrane region" description="Helical" evidence="1">
    <location>
        <begin position="114"/>
        <end position="138"/>
    </location>
</feature>
<feature type="transmembrane region" description="Helical" evidence="1">
    <location>
        <begin position="12"/>
        <end position="37"/>
    </location>
</feature>
<sequence>MFIRGFKKCCCCVNLLTAAKIVAILGLLPCVLILVYVTYYSAYNPTFKRSPWTQTDIIAMTWFSLLVISNSCLLYGASRFKKLYILPWLFVQVLVMAFQTYVVVSIVYKTRIHILLSPLILVGVELYVWVAMLSLFLAMPSSSLNQTLPEESEQRMHLESV</sequence>
<accession>A0A553PAH1</accession>
<dbReference type="Pfam" id="PF22954">
    <property type="entry name" value="DUF7027"/>
    <property type="match status" value="1"/>
</dbReference>
<keyword evidence="1" id="KW-0472">Membrane</keyword>
<keyword evidence="1" id="KW-1133">Transmembrane helix</keyword>
<gene>
    <name evidence="3" type="ORF">TCAL_15556</name>
</gene>
<dbReference type="AlphaFoldDB" id="A0A553PAH1"/>
<feature type="domain" description="DUF7027" evidence="2">
    <location>
        <begin position="18"/>
        <end position="110"/>
    </location>
</feature>
<comment type="caution">
    <text evidence="3">The sequence shown here is derived from an EMBL/GenBank/DDBJ whole genome shotgun (WGS) entry which is preliminary data.</text>
</comment>
<keyword evidence="1" id="KW-0812">Transmembrane</keyword>
<name>A0A553PAH1_TIGCA</name>
<protein>
    <recommendedName>
        <fullName evidence="2">DUF7027 domain-containing protein</fullName>
    </recommendedName>
</protein>
<evidence type="ECO:0000313" key="3">
    <source>
        <dbReference type="EMBL" id="TRY74680.1"/>
    </source>
</evidence>
<organism evidence="3 4">
    <name type="scientific">Tigriopus californicus</name>
    <name type="common">Marine copepod</name>
    <dbReference type="NCBI Taxonomy" id="6832"/>
    <lineage>
        <taxon>Eukaryota</taxon>
        <taxon>Metazoa</taxon>
        <taxon>Ecdysozoa</taxon>
        <taxon>Arthropoda</taxon>
        <taxon>Crustacea</taxon>
        <taxon>Multicrustacea</taxon>
        <taxon>Hexanauplia</taxon>
        <taxon>Copepoda</taxon>
        <taxon>Harpacticoida</taxon>
        <taxon>Harpacticidae</taxon>
        <taxon>Tigriopus</taxon>
    </lineage>
</organism>
<dbReference type="OMA" id="YKTRIHI"/>
<dbReference type="EMBL" id="VCGU01000005">
    <property type="protein sequence ID" value="TRY74680.1"/>
    <property type="molecule type" value="Genomic_DNA"/>
</dbReference>
<reference evidence="3 4" key="1">
    <citation type="journal article" date="2018" name="Nat. Ecol. Evol.">
        <title>Genomic signatures of mitonuclear coevolution across populations of Tigriopus californicus.</title>
        <authorList>
            <person name="Barreto F.S."/>
            <person name="Watson E.T."/>
            <person name="Lima T.G."/>
            <person name="Willett C.S."/>
            <person name="Edmands S."/>
            <person name="Li W."/>
            <person name="Burton R.S."/>
        </authorList>
    </citation>
    <scope>NUCLEOTIDE SEQUENCE [LARGE SCALE GENOMIC DNA]</scope>
    <source>
        <strain evidence="3 4">San Diego</strain>
    </source>
</reference>
<feature type="transmembrane region" description="Helical" evidence="1">
    <location>
        <begin position="83"/>
        <end position="108"/>
    </location>
</feature>
<dbReference type="InterPro" id="IPR054291">
    <property type="entry name" value="DUF7027"/>
</dbReference>